<organism evidence="1 2">
    <name type="scientific">Brachionus plicatilis</name>
    <name type="common">Marine rotifer</name>
    <name type="synonym">Brachionus muelleri</name>
    <dbReference type="NCBI Taxonomy" id="10195"/>
    <lineage>
        <taxon>Eukaryota</taxon>
        <taxon>Metazoa</taxon>
        <taxon>Spiralia</taxon>
        <taxon>Gnathifera</taxon>
        <taxon>Rotifera</taxon>
        <taxon>Eurotatoria</taxon>
        <taxon>Monogononta</taxon>
        <taxon>Pseudotrocha</taxon>
        <taxon>Ploima</taxon>
        <taxon>Brachionidae</taxon>
        <taxon>Brachionus</taxon>
    </lineage>
</organism>
<sequence length="66" mass="7113">GWNAWISLLKDTSSGSVSSSNCVIGIARLNGVVGALSVDETNHIDYTEYNIQTTIKGILRIKSNQC</sequence>
<dbReference type="EMBL" id="REGN01007215">
    <property type="protein sequence ID" value="RNA06956.1"/>
    <property type="molecule type" value="Genomic_DNA"/>
</dbReference>
<evidence type="ECO:0000313" key="1">
    <source>
        <dbReference type="EMBL" id="RNA06956.1"/>
    </source>
</evidence>
<comment type="caution">
    <text evidence="1">The sequence shown here is derived from an EMBL/GenBank/DDBJ whole genome shotgun (WGS) entry which is preliminary data.</text>
</comment>
<gene>
    <name evidence="1" type="ORF">BpHYR1_025728</name>
</gene>
<accession>A0A3M7Q6A5</accession>
<dbReference type="Proteomes" id="UP000276133">
    <property type="component" value="Unassembled WGS sequence"/>
</dbReference>
<name>A0A3M7Q6A5_BRAPC</name>
<keyword evidence="2" id="KW-1185">Reference proteome</keyword>
<evidence type="ECO:0000313" key="2">
    <source>
        <dbReference type="Proteomes" id="UP000276133"/>
    </source>
</evidence>
<feature type="non-terminal residue" evidence="1">
    <location>
        <position position="1"/>
    </location>
</feature>
<protein>
    <submittedName>
        <fullName evidence="1">Uncharacterized protein</fullName>
    </submittedName>
</protein>
<reference evidence="1 2" key="1">
    <citation type="journal article" date="2018" name="Sci. Rep.">
        <title>Genomic signatures of local adaptation to the degree of environmental predictability in rotifers.</title>
        <authorList>
            <person name="Franch-Gras L."/>
            <person name="Hahn C."/>
            <person name="Garcia-Roger E.M."/>
            <person name="Carmona M.J."/>
            <person name="Serra M."/>
            <person name="Gomez A."/>
        </authorList>
    </citation>
    <scope>NUCLEOTIDE SEQUENCE [LARGE SCALE GENOMIC DNA]</scope>
    <source>
        <strain evidence="1">HYR1</strain>
    </source>
</reference>
<proteinExistence type="predicted"/>
<dbReference type="AlphaFoldDB" id="A0A3M7Q6A5"/>